<dbReference type="Proteomes" id="UP001153076">
    <property type="component" value="Unassembled WGS sequence"/>
</dbReference>
<accession>A0A9Q1GMN1</accession>
<evidence type="ECO:0000313" key="2">
    <source>
        <dbReference type="EMBL" id="KAJ8422097.1"/>
    </source>
</evidence>
<feature type="compositionally biased region" description="Polar residues" evidence="1">
    <location>
        <begin position="20"/>
        <end position="30"/>
    </location>
</feature>
<feature type="region of interest" description="Disordered" evidence="1">
    <location>
        <begin position="1"/>
        <end position="30"/>
    </location>
</feature>
<protein>
    <submittedName>
        <fullName evidence="2">Uncharacterized protein</fullName>
    </submittedName>
</protein>
<evidence type="ECO:0000256" key="1">
    <source>
        <dbReference type="SAM" id="MobiDB-lite"/>
    </source>
</evidence>
<keyword evidence="3" id="KW-1185">Reference proteome</keyword>
<evidence type="ECO:0000313" key="3">
    <source>
        <dbReference type="Proteomes" id="UP001153076"/>
    </source>
</evidence>
<comment type="caution">
    <text evidence="2">The sequence shown here is derived from an EMBL/GenBank/DDBJ whole genome shotgun (WGS) entry which is preliminary data.</text>
</comment>
<sequence length="193" mass="22337">MNNPNHKRQGFGQAGDGTVPQASSGDLTNQQQVSSNYAAQLNKDHFSDIQIKFATAKERLSNLRMHTQNNPLQQTLYEEETRLVAKYQLWHDRLESFCLQKTKEDWLNLGDTNDKHCYDKLKQHHHLNGISSIREADGNWSCDYDRVIQHFLSYYEDFLGTPAVTNRYCKFETKWLQGIIMGTGSILRVKNTP</sequence>
<gene>
    <name evidence="2" type="ORF">Cgig2_016816</name>
</gene>
<proteinExistence type="predicted"/>
<organism evidence="2 3">
    <name type="scientific">Carnegiea gigantea</name>
    <dbReference type="NCBI Taxonomy" id="171969"/>
    <lineage>
        <taxon>Eukaryota</taxon>
        <taxon>Viridiplantae</taxon>
        <taxon>Streptophyta</taxon>
        <taxon>Embryophyta</taxon>
        <taxon>Tracheophyta</taxon>
        <taxon>Spermatophyta</taxon>
        <taxon>Magnoliopsida</taxon>
        <taxon>eudicotyledons</taxon>
        <taxon>Gunneridae</taxon>
        <taxon>Pentapetalae</taxon>
        <taxon>Caryophyllales</taxon>
        <taxon>Cactineae</taxon>
        <taxon>Cactaceae</taxon>
        <taxon>Cactoideae</taxon>
        <taxon>Echinocereeae</taxon>
        <taxon>Carnegiea</taxon>
    </lineage>
</organism>
<name>A0A9Q1GMN1_9CARY</name>
<dbReference type="EMBL" id="JAKOGI010002389">
    <property type="protein sequence ID" value="KAJ8422097.1"/>
    <property type="molecule type" value="Genomic_DNA"/>
</dbReference>
<reference evidence="2" key="1">
    <citation type="submission" date="2022-04" db="EMBL/GenBank/DDBJ databases">
        <title>Carnegiea gigantea Genome sequencing and assembly v2.</title>
        <authorList>
            <person name="Copetti D."/>
            <person name="Sanderson M.J."/>
            <person name="Burquez A."/>
            <person name="Wojciechowski M.F."/>
        </authorList>
    </citation>
    <scope>NUCLEOTIDE SEQUENCE</scope>
    <source>
        <strain evidence="2">SGP5-SGP5p</strain>
        <tissue evidence="2">Aerial part</tissue>
    </source>
</reference>
<dbReference type="OrthoDB" id="1750242at2759"/>
<dbReference type="AlphaFoldDB" id="A0A9Q1GMN1"/>